<feature type="compositionally biased region" description="Low complexity" evidence="1">
    <location>
        <begin position="37"/>
        <end position="46"/>
    </location>
</feature>
<sequence length="291" mass="32168">MLHRGYDTNIMLHDTRPLDRGPTTVRLAVRPRMSFLPSRPASLAAPPDRPPTNTSDNRFWSAAFAVIDKHIIRKVQTGTFVVEEQIRGSTKIDGDDSKESESASDSGEDGSAEDDDDELRPLFKMPVQFDLDELAGAFLANNQKGRMNCVVERRHDDPMERRFPFNLLGAFAPRSPQAERIAIICHGGDEPRPINFPDPASQVFAFPLSGPARLPLRPQPEPRAPAPDTRPPPPPFAPLANQRPVPFPLPTYSGPRLARPAGPPQRRRSAPAPRCGGRTNNFPLNYIALAQ</sequence>
<comment type="caution">
    <text evidence="2">The sequence shown here is derived from an EMBL/GenBank/DDBJ whole genome shotgun (WGS) entry which is preliminary data.</text>
</comment>
<dbReference type="EMBL" id="BGZK01000984">
    <property type="protein sequence ID" value="GBP67458.1"/>
    <property type="molecule type" value="Genomic_DNA"/>
</dbReference>
<evidence type="ECO:0000313" key="2">
    <source>
        <dbReference type="EMBL" id="GBP67458.1"/>
    </source>
</evidence>
<organism evidence="2 3">
    <name type="scientific">Eumeta variegata</name>
    <name type="common">Bagworm moth</name>
    <name type="synonym">Eumeta japonica</name>
    <dbReference type="NCBI Taxonomy" id="151549"/>
    <lineage>
        <taxon>Eukaryota</taxon>
        <taxon>Metazoa</taxon>
        <taxon>Ecdysozoa</taxon>
        <taxon>Arthropoda</taxon>
        <taxon>Hexapoda</taxon>
        <taxon>Insecta</taxon>
        <taxon>Pterygota</taxon>
        <taxon>Neoptera</taxon>
        <taxon>Endopterygota</taxon>
        <taxon>Lepidoptera</taxon>
        <taxon>Glossata</taxon>
        <taxon>Ditrysia</taxon>
        <taxon>Tineoidea</taxon>
        <taxon>Psychidae</taxon>
        <taxon>Oiketicinae</taxon>
        <taxon>Eumeta</taxon>
    </lineage>
</organism>
<feature type="region of interest" description="Disordered" evidence="1">
    <location>
        <begin position="89"/>
        <end position="119"/>
    </location>
</feature>
<keyword evidence="3" id="KW-1185">Reference proteome</keyword>
<feature type="region of interest" description="Disordered" evidence="1">
    <location>
        <begin position="210"/>
        <end position="282"/>
    </location>
</feature>
<proteinExistence type="predicted"/>
<accession>A0A4C1XV77</accession>
<name>A0A4C1XV77_EUMVA</name>
<feature type="region of interest" description="Disordered" evidence="1">
    <location>
        <begin position="37"/>
        <end position="57"/>
    </location>
</feature>
<evidence type="ECO:0000313" key="3">
    <source>
        <dbReference type="Proteomes" id="UP000299102"/>
    </source>
</evidence>
<gene>
    <name evidence="2" type="ORF">EVAR_49352_1</name>
</gene>
<feature type="compositionally biased region" description="Basic and acidic residues" evidence="1">
    <location>
        <begin position="89"/>
        <end position="101"/>
    </location>
</feature>
<protein>
    <submittedName>
        <fullName evidence="2">Uncharacterized protein</fullName>
    </submittedName>
</protein>
<reference evidence="2 3" key="1">
    <citation type="journal article" date="2019" name="Commun. Biol.">
        <title>The bagworm genome reveals a unique fibroin gene that provides high tensile strength.</title>
        <authorList>
            <person name="Kono N."/>
            <person name="Nakamura H."/>
            <person name="Ohtoshi R."/>
            <person name="Tomita M."/>
            <person name="Numata K."/>
            <person name="Arakawa K."/>
        </authorList>
    </citation>
    <scope>NUCLEOTIDE SEQUENCE [LARGE SCALE GENOMIC DNA]</scope>
</reference>
<feature type="compositionally biased region" description="Acidic residues" evidence="1">
    <location>
        <begin position="106"/>
        <end position="118"/>
    </location>
</feature>
<dbReference type="OrthoDB" id="8964374at2759"/>
<feature type="compositionally biased region" description="Pro residues" evidence="1">
    <location>
        <begin position="217"/>
        <end position="237"/>
    </location>
</feature>
<dbReference type="AlphaFoldDB" id="A0A4C1XV77"/>
<dbReference type="Proteomes" id="UP000299102">
    <property type="component" value="Unassembled WGS sequence"/>
</dbReference>
<evidence type="ECO:0000256" key="1">
    <source>
        <dbReference type="SAM" id="MobiDB-lite"/>
    </source>
</evidence>